<keyword evidence="4" id="KW-0175">Coiled coil</keyword>
<accession>A0ABP5QKU2</accession>
<dbReference type="InterPro" id="IPR003593">
    <property type="entry name" value="AAA+_ATPase"/>
</dbReference>
<evidence type="ECO:0000256" key="4">
    <source>
        <dbReference type="SAM" id="Coils"/>
    </source>
</evidence>
<dbReference type="SMART" id="SM00382">
    <property type="entry name" value="AAA"/>
    <property type="match status" value="2"/>
</dbReference>
<evidence type="ECO:0000256" key="3">
    <source>
        <dbReference type="ARBA" id="ARBA00022840"/>
    </source>
</evidence>
<dbReference type="InterPro" id="IPR027417">
    <property type="entry name" value="P-loop_NTPase"/>
</dbReference>
<protein>
    <submittedName>
        <fullName evidence="6">ATP-binding cassette domain-containing protein</fullName>
    </submittedName>
</protein>
<sequence length="538" mass="57605">MSFVPSVVLHDVSYTWPDGIPALTHVSAAFGRGRTGLVGLNGVGKSTLLRLIAGELTPTGGTITTTGVVDHLPQDLTRRRASTVADLLGVGGVVDAIRAVERGEVDQELFDRIGDDWDVEERSLAALGAAGLDLEGRGLDHRASALSGGEAMLAALVGVRVRRADVALLDEPTNNLDADGRERVHEMVRTWRGALIVVSHDTTLLELMDDTAELREGGLSIVGGPYSAYRARVEAEQAAALGALRAAEQSLKTEKRQRVQAEERIAHSERQGRKDAANRKYIGAVVDDRRNSAEKAQGSRRALMDDKVAAARRAVEAAETRVRDDDHITIRLPDPGVPAGRRIARIVGTDGREFVMQGPERVALTGPNGAGKTTLLRQLLGDGPRASGLGIARADVAVDRIGYLSQRLDSLDDDASVLANVQRVAPRVPAGELRNQLARLLVRGSMVDRPVRSISGGERFRAALAQLLLADPPAQLLLLDEPTNDLDLPSVTQLVDSLANYRGALLVVSHDRSFLDRLALTTELHLGRDGALTPVHSG</sequence>
<organism evidence="6 7">
    <name type="scientific">Herbiconiux moechotypicola</name>
    <dbReference type="NCBI Taxonomy" id="637393"/>
    <lineage>
        <taxon>Bacteria</taxon>
        <taxon>Bacillati</taxon>
        <taxon>Actinomycetota</taxon>
        <taxon>Actinomycetes</taxon>
        <taxon>Micrococcales</taxon>
        <taxon>Microbacteriaceae</taxon>
        <taxon>Herbiconiux</taxon>
    </lineage>
</organism>
<reference evidence="7" key="1">
    <citation type="journal article" date="2019" name="Int. J. Syst. Evol. Microbiol.">
        <title>The Global Catalogue of Microorganisms (GCM) 10K type strain sequencing project: providing services to taxonomists for standard genome sequencing and annotation.</title>
        <authorList>
            <consortium name="The Broad Institute Genomics Platform"/>
            <consortium name="The Broad Institute Genome Sequencing Center for Infectious Disease"/>
            <person name="Wu L."/>
            <person name="Ma J."/>
        </authorList>
    </citation>
    <scope>NUCLEOTIDE SEQUENCE [LARGE SCALE GENOMIC DNA]</scope>
    <source>
        <strain evidence="7">JCM 16117</strain>
    </source>
</reference>
<keyword evidence="2" id="KW-0547">Nucleotide-binding</keyword>
<evidence type="ECO:0000256" key="1">
    <source>
        <dbReference type="ARBA" id="ARBA00022737"/>
    </source>
</evidence>
<feature type="coiled-coil region" evidence="4">
    <location>
        <begin position="244"/>
        <end position="271"/>
    </location>
</feature>
<comment type="caution">
    <text evidence="6">The sequence shown here is derived from an EMBL/GenBank/DDBJ whole genome shotgun (WGS) entry which is preliminary data.</text>
</comment>
<proteinExistence type="predicted"/>
<evidence type="ECO:0000256" key="2">
    <source>
        <dbReference type="ARBA" id="ARBA00022741"/>
    </source>
</evidence>
<keyword evidence="7" id="KW-1185">Reference proteome</keyword>
<evidence type="ECO:0000313" key="7">
    <source>
        <dbReference type="Proteomes" id="UP001500929"/>
    </source>
</evidence>
<dbReference type="GO" id="GO:0005524">
    <property type="term" value="F:ATP binding"/>
    <property type="evidence" value="ECO:0007669"/>
    <property type="project" value="UniProtKB-KW"/>
</dbReference>
<dbReference type="Gene3D" id="3.40.50.300">
    <property type="entry name" value="P-loop containing nucleotide triphosphate hydrolases"/>
    <property type="match status" value="2"/>
</dbReference>
<gene>
    <name evidence="6" type="ORF">GCM10009851_25320</name>
</gene>
<evidence type="ECO:0000259" key="5">
    <source>
        <dbReference type="PROSITE" id="PS50893"/>
    </source>
</evidence>
<dbReference type="InterPro" id="IPR050611">
    <property type="entry name" value="ABCF"/>
</dbReference>
<dbReference type="PROSITE" id="PS50893">
    <property type="entry name" value="ABC_TRANSPORTER_2"/>
    <property type="match status" value="2"/>
</dbReference>
<keyword evidence="1" id="KW-0677">Repeat</keyword>
<dbReference type="RefSeq" id="WP_259480898.1">
    <property type="nucleotide sequence ID" value="NZ_BAAAQY010000007.1"/>
</dbReference>
<dbReference type="SUPFAM" id="SSF52540">
    <property type="entry name" value="P-loop containing nucleoside triphosphate hydrolases"/>
    <property type="match status" value="2"/>
</dbReference>
<dbReference type="InterPro" id="IPR003439">
    <property type="entry name" value="ABC_transporter-like_ATP-bd"/>
</dbReference>
<evidence type="ECO:0000313" key="6">
    <source>
        <dbReference type="EMBL" id="GAA2239032.1"/>
    </source>
</evidence>
<dbReference type="PANTHER" id="PTHR19211:SF6">
    <property type="entry name" value="BLL7188 PROTEIN"/>
    <property type="match status" value="1"/>
</dbReference>
<dbReference type="Pfam" id="PF00005">
    <property type="entry name" value="ABC_tran"/>
    <property type="match status" value="2"/>
</dbReference>
<name>A0ABP5QKU2_9MICO</name>
<dbReference type="PANTHER" id="PTHR19211">
    <property type="entry name" value="ATP-BINDING TRANSPORT PROTEIN-RELATED"/>
    <property type="match status" value="1"/>
</dbReference>
<dbReference type="Proteomes" id="UP001500929">
    <property type="component" value="Unassembled WGS sequence"/>
</dbReference>
<feature type="domain" description="ABC transporter" evidence="5">
    <location>
        <begin position="7"/>
        <end position="241"/>
    </location>
</feature>
<keyword evidence="3 6" id="KW-0067">ATP-binding</keyword>
<feature type="domain" description="ABC transporter" evidence="5">
    <location>
        <begin position="330"/>
        <end position="537"/>
    </location>
</feature>
<dbReference type="EMBL" id="BAAAQY010000007">
    <property type="protein sequence ID" value="GAA2239032.1"/>
    <property type="molecule type" value="Genomic_DNA"/>
</dbReference>